<name>A0A5C4W4G9_9ACTN</name>
<dbReference type="AlphaFoldDB" id="A0A5C4W4G9"/>
<reference evidence="1 2" key="1">
    <citation type="submission" date="2019-10" db="EMBL/GenBank/DDBJ databases">
        <title>Nonomuraea sp. nov., isolated from Phyllanthus amarus.</title>
        <authorList>
            <person name="Klykleung N."/>
            <person name="Tanasupawat S."/>
        </authorList>
    </citation>
    <scope>NUCLEOTIDE SEQUENCE [LARGE SCALE GENOMIC DNA]</scope>
    <source>
        <strain evidence="1 2">PA1-10</strain>
    </source>
</reference>
<proteinExistence type="predicted"/>
<dbReference type="Proteomes" id="UP000312512">
    <property type="component" value="Unassembled WGS sequence"/>
</dbReference>
<keyword evidence="2" id="KW-1185">Reference proteome</keyword>
<accession>A0A5C4W4G9</accession>
<protein>
    <submittedName>
        <fullName evidence="1">Uncharacterized protein</fullName>
    </submittedName>
</protein>
<dbReference type="OrthoDB" id="3495552at2"/>
<evidence type="ECO:0000313" key="2">
    <source>
        <dbReference type="Proteomes" id="UP000312512"/>
    </source>
</evidence>
<evidence type="ECO:0000313" key="1">
    <source>
        <dbReference type="EMBL" id="KAB8191856.1"/>
    </source>
</evidence>
<dbReference type="EMBL" id="VDLX02000011">
    <property type="protein sequence ID" value="KAB8191856.1"/>
    <property type="molecule type" value="Genomic_DNA"/>
</dbReference>
<sequence>MISLFRVRRTATAAPERRGDLADAQPCRGVRGWGLGQQVEYGRAGQAERLVSGQGRGEVVPQRRAQPQHVPDPFPDHRLMCASDHLDRLSLILHWDMTSISLHGDYHDAEPGFARPRFGHPKDRRPDLKHVQAGIAVSSVGAIPR</sequence>
<dbReference type="RefSeq" id="WP_139633651.1">
    <property type="nucleotide sequence ID" value="NZ_VDLX02000011.1"/>
</dbReference>
<organism evidence="1 2">
    <name type="scientific">Nonomuraea phyllanthi</name>
    <dbReference type="NCBI Taxonomy" id="2219224"/>
    <lineage>
        <taxon>Bacteria</taxon>
        <taxon>Bacillati</taxon>
        <taxon>Actinomycetota</taxon>
        <taxon>Actinomycetes</taxon>
        <taxon>Streptosporangiales</taxon>
        <taxon>Streptosporangiaceae</taxon>
        <taxon>Nonomuraea</taxon>
    </lineage>
</organism>
<comment type="caution">
    <text evidence="1">The sequence shown here is derived from an EMBL/GenBank/DDBJ whole genome shotgun (WGS) entry which is preliminary data.</text>
</comment>
<gene>
    <name evidence="1" type="ORF">FH608_028285</name>
</gene>